<dbReference type="RefSeq" id="WP_220452904.1">
    <property type="nucleotide sequence ID" value="NZ_QWEC01000365.1"/>
</dbReference>
<organism evidence="2 3">
    <name type="scientific">Clavibacter michiganensis</name>
    <dbReference type="NCBI Taxonomy" id="28447"/>
    <lineage>
        <taxon>Bacteria</taxon>
        <taxon>Bacillati</taxon>
        <taxon>Actinomycetota</taxon>
        <taxon>Actinomycetes</taxon>
        <taxon>Micrococcales</taxon>
        <taxon>Microbacteriaceae</taxon>
        <taxon>Clavibacter</taxon>
    </lineage>
</organism>
<reference evidence="2 3" key="1">
    <citation type="submission" date="2018-08" db="EMBL/GenBank/DDBJ databases">
        <title>Genome Sequence of Clavibacter michiganensis Subspecies type strains, and the Atypical Peach-Colored Strains Isolated from Tomato.</title>
        <authorList>
            <person name="Osdaghi E."/>
            <person name="Portier P."/>
            <person name="Briand M."/>
            <person name="Jacques M.-A."/>
        </authorList>
    </citation>
    <scope>NUCLEOTIDE SEQUENCE [LARGE SCALE GENOMIC DNA]</scope>
    <source>
        <strain evidence="2 3">CFBP 7493</strain>
    </source>
</reference>
<accession>A0A399NKA5</accession>
<feature type="region of interest" description="Disordered" evidence="1">
    <location>
        <begin position="40"/>
        <end position="60"/>
    </location>
</feature>
<name>A0A399NKA5_9MICO</name>
<proteinExistence type="predicted"/>
<protein>
    <submittedName>
        <fullName evidence="2">Uncharacterized protein</fullName>
    </submittedName>
</protein>
<dbReference type="EMBL" id="QWEC01000365">
    <property type="protein sequence ID" value="RII94384.1"/>
    <property type="molecule type" value="Genomic_DNA"/>
</dbReference>
<evidence type="ECO:0000313" key="3">
    <source>
        <dbReference type="Proteomes" id="UP000266298"/>
    </source>
</evidence>
<evidence type="ECO:0000313" key="2">
    <source>
        <dbReference type="EMBL" id="RII94384.1"/>
    </source>
</evidence>
<evidence type="ECO:0000256" key="1">
    <source>
        <dbReference type="SAM" id="MobiDB-lite"/>
    </source>
</evidence>
<feature type="non-terminal residue" evidence="2">
    <location>
        <position position="60"/>
    </location>
</feature>
<sequence>MPLSPYLPTRRTRTAGLSAASAVAIGVLLCGAPAAWAGDRTAADPATSARPLELHASATE</sequence>
<comment type="caution">
    <text evidence="2">The sequence shown here is derived from an EMBL/GenBank/DDBJ whole genome shotgun (WGS) entry which is preliminary data.</text>
</comment>
<gene>
    <name evidence="2" type="ORF">DZF96_15085</name>
</gene>
<dbReference type="Proteomes" id="UP000266298">
    <property type="component" value="Unassembled WGS sequence"/>
</dbReference>
<dbReference type="AlphaFoldDB" id="A0A399NKA5"/>